<protein>
    <recommendedName>
        <fullName evidence="7">CDP-diacylglycerol pyrophosphatase</fullName>
        <ecNumber evidence="6">3.6.1.26</ecNumber>
    </recommendedName>
    <alternativeName>
        <fullName evidence="17">CDP-diacylglycerol phosphatidylhydrolase</fullName>
    </alternativeName>
    <alternativeName>
        <fullName evidence="18">CDP-diglyceride hydrolase</fullName>
    </alternativeName>
</protein>
<feature type="transmembrane region" description="Helical" evidence="19">
    <location>
        <begin position="6"/>
        <end position="24"/>
    </location>
</feature>
<evidence type="ECO:0000313" key="21">
    <source>
        <dbReference type="Proteomes" id="UP001304423"/>
    </source>
</evidence>
<evidence type="ECO:0000256" key="16">
    <source>
        <dbReference type="ARBA" id="ARBA00023264"/>
    </source>
</evidence>
<evidence type="ECO:0000256" key="2">
    <source>
        <dbReference type="ARBA" id="ARBA00004162"/>
    </source>
</evidence>
<evidence type="ECO:0000256" key="14">
    <source>
        <dbReference type="ARBA" id="ARBA00023136"/>
    </source>
</evidence>
<dbReference type="PIRSF" id="PIRSF001273">
    <property type="entry name" value="CDH"/>
    <property type="match status" value="1"/>
</dbReference>
<keyword evidence="10 19" id="KW-0812">Transmembrane</keyword>
<dbReference type="SUPFAM" id="SSF54197">
    <property type="entry name" value="HIT-like"/>
    <property type="match status" value="1"/>
</dbReference>
<dbReference type="GO" id="GO:0005886">
    <property type="term" value="C:plasma membrane"/>
    <property type="evidence" value="ECO:0007669"/>
    <property type="project" value="UniProtKB-SubCell"/>
</dbReference>
<comment type="pathway">
    <text evidence="3">Phospholipid metabolism; CDP-diacylglycerol degradation; phosphatidate from CDP-diacylglycerol: step 1/1.</text>
</comment>
<evidence type="ECO:0000256" key="10">
    <source>
        <dbReference type="ARBA" id="ARBA00022692"/>
    </source>
</evidence>
<evidence type="ECO:0000256" key="19">
    <source>
        <dbReference type="SAM" id="Phobius"/>
    </source>
</evidence>
<keyword evidence="9" id="KW-0444">Lipid biosynthesis</keyword>
<evidence type="ECO:0000256" key="17">
    <source>
        <dbReference type="ARBA" id="ARBA00032888"/>
    </source>
</evidence>
<dbReference type="GO" id="GO:0008654">
    <property type="term" value="P:phospholipid biosynthetic process"/>
    <property type="evidence" value="ECO:0007669"/>
    <property type="project" value="UniProtKB-KW"/>
</dbReference>
<keyword evidence="15" id="KW-0594">Phospholipid biosynthesis</keyword>
<evidence type="ECO:0000256" key="5">
    <source>
        <dbReference type="ARBA" id="ARBA00006435"/>
    </source>
</evidence>
<dbReference type="InterPro" id="IPR036265">
    <property type="entry name" value="HIT-like_sf"/>
</dbReference>
<keyword evidence="8" id="KW-1003">Cell membrane</keyword>
<evidence type="ECO:0000256" key="9">
    <source>
        <dbReference type="ARBA" id="ARBA00022516"/>
    </source>
</evidence>
<name>A0AAX4EXM1_9GAMM</name>
<dbReference type="Pfam" id="PF02611">
    <property type="entry name" value="CDH"/>
    <property type="match status" value="1"/>
</dbReference>
<comment type="pathway">
    <text evidence="4">Lipid metabolism.</text>
</comment>
<keyword evidence="16" id="KW-1208">Phospholipid metabolism</keyword>
<dbReference type="InterPro" id="IPR003763">
    <property type="entry name" value="CDP-diacylglyc_Pase"/>
</dbReference>
<comment type="catalytic activity">
    <reaction evidence="1">
        <text>a CDP-1,2-diacyl-sn-glycerol + H2O = a 1,2-diacyl-sn-glycero-3-phosphate + CMP + 2 H(+)</text>
        <dbReference type="Rhea" id="RHEA:15221"/>
        <dbReference type="ChEBI" id="CHEBI:15377"/>
        <dbReference type="ChEBI" id="CHEBI:15378"/>
        <dbReference type="ChEBI" id="CHEBI:58332"/>
        <dbReference type="ChEBI" id="CHEBI:58608"/>
        <dbReference type="ChEBI" id="CHEBI:60377"/>
        <dbReference type="EC" id="3.6.1.26"/>
    </reaction>
</comment>
<gene>
    <name evidence="20" type="ORF">RXA29_20260</name>
</gene>
<proteinExistence type="inferred from homology"/>
<keyword evidence="11 20" id="KW-0378">Hydrolase</keyword>
<keyword evidence="12 19" id="KW-1133">Transmembrane helix</keyword>
<evidence type="ECO:0000256" key="15">
    <source>
        <dbReference type="ARBA" id="ARBA00023209"/>
    </source>
</evidence>
<comment type="similarity">
    <text evidence="5">Belongs to the Cdh family.</text>
</comment>
<organism evidence="20 21">
    <name type="scientific">Dickeya solani</name>
    <dbReference type="NCBI Taxonomy" id="1089444"/>
    <lineage>
        <taxon>Bacteria</taxon>
        <taxon>Pseudomonadati</taxon>
        <taxon>Pseudomonadota</taxon>
        <taxon>Gammaproteobacteria</taxon>
        <taxon>Enterobacterales</taxon>
        <taxon>Pectobacteriaceae</taxon>
        <taxon>Dickeya</taxon>
    </lineage>
</organism>
<evidence type="ECO:0000256" key="11">
    <source>
        <dbReference type="ARBA" id="ARBA00022801"/>
    </source>
</evidence>
<dbReference type="AlphaFoldDB" id="A0AAX4EXM1"/>
<evidence type="ECO:0000256" key="6">
    <source>
        <dbReference type="ARBA" id="ARBA00012375"/>
    </source>
</evidence>
<accession>A0AAX4EXM1</accession>
<dbReference type="RefSeq" id="WP_316392654.1">
    <property type="nucleotide sequence ID" value="NZ_CP136339.1"/>
</dbReference>
<evidence type="ECO:0000256" key="3">
    <source>
        <dbReference type="ARBA" id="ARBA00004927"/>
    </source>
</evidence>
<evidence type="ECO:0000256" key="7">
    <source>
        <dbReference type="ARBA" id="ARBA00019608"/>
    </source>
</evidence>
<keyword evidence="14 19" id="KW-0472">Membrane</keyword>
<dbReference type="GO" id="GO:0008715">
    <property type="term" value="F:CDP-diacylglycerol diphosphatase activity"/>
    <property type="evidence" value="ECO:0007669"/>
    <property type="project" value="UniProtKB-EC"/>
</dbReference>
<evidence type="ECO:0000256" key="18">
    <source>
        <dbReference type="ARBA" id="ARBA00032892"/>
    </source>
</evidence>
<evidence type="ECO:0000313" key="20">
    <source>
        <dbReference type="EMBL" id="WOA52179.1"/>
    </source>
</evidence>
<dbReference type="Proteomes" id="UP001304423">
    <property type="component" value="Chromosome"/>
</dbReference>
<reference evidence="20" key="1">
    <citation type="submission" date="2023-10" db="EMBL/GenBank/DDBJ databases">
        <title>Clonality and diversity in the soft rot Dickeya solani phytopathogen.</title>
        <authorList>
            <person name="Pedron J."/>
            <person name="Van Gijsegem F."/>
            <person name="Portier P."/>
            <person name="Taghouti G."/>
        </authorList>
    </citation>
    <scope>NUCLEOTIDE SEQUENCE</scope>
    <source>
        <strain evidence="20">CFBP5647</strain>
    </source>
</reference>
<evidence type="ECO:0000256" key="1">
    <source>
        <dbReference type="ARBA" id="ARBA00001007"/>
    </source>
</evidence>
<comment type="subcellular location">
    <subcellularLocation>
        <location evidence="2">Cell membrane</location>
        <topology evidence="2">Single-pass membrane protein</topology>
    </subcellularLocation>
</comment>
<evidence type="ECO:0000256" key="8">
    <source>
        <dbReference type="ARBA" id="ARBA00022475"/>
    </source>
</evidence>
<evidence type="ECO:0000256" key="13">
    <source>
        <dbReference type="ARBA" id="ARBA00023098"/>
    </source>
</evidence>
<evidence type="ECO:0000256" key="12">
    <source>
        <dbReference type="ARBA" id="ARBA00022989"/>
    </source>
</evidence>
<dbReference type="Gene3D" id="3.30.428.30">
    <property type="entry name" value="HIT family - CDH-like"/>
    <property type="match status" value="1"/>
</dbReference>
<dbReference type="EMBL" id="CP136339">
    <property type="protein sequence ID" value="WOA52179.1"/>
    <property type="molecule type" value="Genomic_DNA"/>
</dbReference>
<evidence type="ECO:0000256" key="4">
    <source>
        <dbReference type="ARBA" id="ARBA00005189"/>
    </source>
</evidence>
<dbReference type="EC" id="3.6.1.26" evidence="6"/>
<sequence length="270" mass="30114">MIRKKYLIGLLVTLLLVALLLYFWQPFARRGNGNALWQFVSQQCVPNQQKNNSPAPCLDVNLQGHYALFKDRRGPYHNLLIPTDRISGIESPLLLQLSTPAYFAAAWSYRDRLSSQMGKPIGDDVLGLAINSLYGRTQGQLHIHISCLKPEVYQTLRARNANIGYDWVSLGQPLLGHDYLAIKLNGSDLTRTDPFKLLNQYAQTRGDQMENYGLALTANTQGELILLAVRRDFIGLFNRGSAEEILDVSCALAQPQNAALHNAAGEYTGE</sequence>
<dbReference type="NCBIfam" id="NF003986">
    <property type="entry name" value="PRK05471.1-5"/>
    <property type="match status" value="1"/>
</dbReference>
<keyword evidence="13" id="KW-0443">Lipid metabolism</keyword>